<name>A0ABX6T367_9SPHN</name>
<dbReference type="EMBL" id="CP060780">
    <property type="protein sequence ID" value="QNP44267.1"/>
    <property type="molecule type" value="Genomic_DNA"/>
</dbReference>
<sequence length="151" mass="16849">MNFLWDLYWPVITAAVVIGVVAGRIGFRKDKAVGREAYKRKRSLTVLIATAAVLIIAWVWHGPVGTGERFASSTEQFTRKVLIDWEMAPVQAAVVRSPLKRSLVLSGPADAFQRSELVRILNDVPGVGEVHWRIAAPASPCPCFWKWNLRP</sequence>
<keyword evidence="1" id="KW-0472">Membrane</keyword>
<evidence type="ECO:0000313" key="3">
    <source>
        <dbReference type="Proteomes" id="UP000516134"/>
    </source>
</evidence>
<dbReference type="RefSeq" id="WP_187715688.1">
    <property type="nucleotide sequence ID" value="NZ_CP060780.1"/>
</dbReference>
<protein>
    <submittedName>
        <fullName evidence="2">Uncharacterized protein</fullName>
    </submittedName>
</protein>
<feature type="transmembrane region" description="Helical" evidence="1">
    <location>
        <begin position="44"/>
        <end position="61"/>
    </location>
</feature>
<keyword evidence="1" id="KW-0812">Transmembrane</keyword>
<keyword evidence="3" id="KW-1185">Reference proteome</keyword>
<dbReference type="Proteomes" id="UP000516134">
    <property type="component" value="Chromosome"/>
</dbReference>
<accession>A0ABX6T367</accession>
<gene>
    <name evidence="2" type="ORF">H9L15_07375</name>
</gene>
<evidence type="ECO:0000313" key="2">
    <source>
        <dbReference type="EMBL" id="QNP44267.1"/>
    </source>
</evidence>
<reference evidence="2 3" key="1">
    <citation type="submission" date="2020-08" db="EMBL/GenBank/DDBJ databases">
        <title>Genome sequence of Sphingomonas daechungensis KACC 18115T.</title>
        <authorList>
            <person name="Hyun D.-W."/>
            <person name="Bae J.-W."/>
        </authorList>
    </citation>
    <scope>NUCLEOTIDE SEQUENCE [LARGE SCALE GENOMIC DNA]</scope>
    <source>
        <strain evidence="2 3">KACC 18115</strain>
    </source>
</reference>
<proteinExistence type="predicted"/>
<keyword evidence="1" id="KW-1133">Transmembrane helix</keyword>
<organism evidence="2 3">
    <name type="scientific">Sphingomonas daechungensis</name>
    <dbReference type="NCBI Taxonomy" id="1176646"/>
    <lineage>
        <taxon>Bacteria</taxon>
        <taxon>Pseudomonadati</taxon>
        <taxon>Pseudomonadota</taxon>
        <taxon>Alphaproteobacteria</taxon>
        <taxon>Sphingomonadales</taxon>
        <taxon>Sphingomonadaceae</taxon>
        <taxon>Sphingomonas</taxon>
    </lineage>
</organism>
<feature type="transmembrane region" description="Helical" evidence="1">
    <location>
        <begin position="6"/>
        <end position="23"/>
    </location>
</feature>
<evidence type="ECO:0000256" key="1">
    <source>
        <dbReference type="SAM" id="Phobius"/>
    </source>
</evidence>